<evidence type="ECO:0000256" key="1">
    <source>
        <dbReference type="SAM" id="Phobius"/>
    </source>
</evidence>
<dbReference type="Proteomes" id="UP000280834">
    <property type="component" value="Unassembled WGS sequence"/>
</dbReference>
<protein>
    <submittedName>
        <fullName evidence="4">G_PROTEIN_RECEP_F1_2 domain-containing protein</fullName>
    </submittedName>
</protein>
<keyword evidence="1" id="KW-0472">Membrane</keyword>
<feature type="transmembrane region" description="Helical" evidence="1">
    <location>
        <begin position="16"/>
        <end position="39"/>
    </location>
</feature>
<evidence type="ECO:0000313" key="3">
    <source>
        <dbReference type="Proteomes" id="UP000280834"/>
    </source>
</evidence>
<keyword evidence="3" id="KW-1185">Reference proteome</keyword>
<reference evidence="4" key="1">
    <citation type="submission" date="2017-02" db="UniProtKB">
        <authorList>
            <consortium name="WormBaseParasite"/>
        </authorList>
    </citation>
    <scope>IDENTIFICATION</scope>
</reference>
<keyword evidence="1" id="KW-0812">Transmembrane</keyword>
<sequence length="47" mass="5771">MRQREEEMRSTNGKKFVVFMLSVIFGNFFLNLNIFTYIYNSNTIYRH</sequence>
<dbReference type="EMBL" id="UZAG01018754">
    <property type="protein sequence ID" value="VDO40924.1"/>
    <property type="molecule type" value="Genomic_DNA"/>
</dbReference>
<gene>
    <name evidence="2" type="ORF">BTMF_LOCUS11959</name>
</gene>
<proteinExistence type="predicted"/>
<keyword evidence="1" id="KW-1133">Transmembrane helix</keyword>
<accession>A0A0R3R1S3</accession>
<dbReference type="WBParaSite" id="BTMF_0001396301-mRNA-1">
    <property type="protein sequence ID" value="BTMF_0001396301-mRNA-1"/>
    <property type="gene ID" value="BTMF_0001396301"/>
</dbReference>
<dbReference type="AlphaFoldDB" id="A0A0R3R1S3"/>
<evidence type="ECO:0000313" key="4">
    <source>
        <dbReference type="WBParaSite" id="BTMF_0001396301-mRNA-1"/>
    </source>
</evidence>
<organism evidence="4">
    <name type="scientific">Brugia timori</name>
    <dbReference type="NCBI Taxonomy" id="42155"/>
    <lineage>
        <taxon>Eukaryota</taxon>
        <taxon>Metazoa</taxon>
        <taxon>Ecdysozoa</taxon>
        <taxon>Nematoda</taxon>
        <taxon>Chromadorea</taxon>
        <taxon>Rhabditida</taxon>
        <taxon>Spirurina</taxon>
        <taxon>Spiruromorpha</taxon>
        <taxon>Filarioidea</taxon>
        <taxon>Onchocercidae</taxon>
        <taxon>Brugia</taxon>
    </lineage>
</organism>
<evidence type="ECO:0000313" key="2">
    <source>
        <dbReference type="EMBL" id="VDO40924.1"/>
    </source>
</evidence>
<name>A0A0R3R1S3_9BILA</name>
<reference evidence="2 3" key="2">
    <citation type="submission" date="2018-11" db="EMBL/GenBank/DDBJ databases">
        <authorList>
            <consortium name="Pathogen Informatics"/>
        </authorList>
    </citation>
    <scope>NUCLEOTIDE SEQUENCE [LARGE SCALE GENOMIC DNA]</scope>
</reference>